<sequence>MSISTDFGDASQWAHTHFGEVGLGDVRRNRRVVRLAAGWAREPGATIPRLSQGQAYAGKAAYQLLGHAQTTPEALQAHHRQVVTRQLQAPGTYLLVEDTTELSWPGAAERRAGLGPVGPGKAYSQGVLLHSLVAAAWPATDPDPVAKRPALPLLGLLDQQYHVRQPVPDAEKAHPNGGSRPRQGRVRESALWGQRLRAVGSPPPGTRWVVVADRGADIYEHLQQCQAQGLGCGAGRPEPGPGGRGGQNGRRPPLRAGAGPTQRRHLCPGPARAAPPAGTRGGVAGKFQPGPGPAGPAAAGRGHGKGSARARQRGAGLGRNRTRGSPRPGVALALRPARHGLRPSPDLRPPVRQSLAD</sequence>
<comment type="caution">
    <text evidence="3">The sequence shown here is derived from an EMBL/GenBank/DDBJ whole genome shotgun (WGS) entry which is preliminary data.</text>
</comment>
<proteinExistence type="predicted"/>
<feature type="compositionally biased region" description="Basic residues" evidence="1">
    <location>
        <begin position="302"/>
        <end position="312"/>
    </location>
</feature>
<reference evidence="4" key="1">
    <citation type="journal article" date="2019" name="Int. J. Syst. Evol. Microbiol.">
        <title>The Global Catalogue of Microorganisms (GCM) 10K type strain sequencing project: providing services to taxonomists for standard genome sequencing and annotation.</title>
        <authorList>
            <consortium name="The Broad Institute Genomics Platform"/>
            <consortium name="The Broad Institute Genome Sequencing Center for Infectious Disease"/>
            <person name="Wu L."/>
            <person name="Ma J."/>
        </authorList>
    </citation>
    <scope>NUCLEOTIDE SEQUENCE [LARGE SCALE GENOMIC DNA]</scope>
    <source>
        <strain evidence="4">CGMCC 1.14966</strain>
    </source>
</reference>
<protein>
    <recommendedName>
        <fullName evidence="2">Transposase Tn5-like N-terminal domain-containing protein</fullName>
    </recommendedName>
</protein>
<dbReference type="Pfam" id="PF14706">
    <property type="entry name" value="Tnp_DNA_bind"/>
    <property type="match status" value="1"/>
</dbReference>
<name>A0ABQ2AE73_9BACT</name>
<evidence type="ECO:0000313" key="4">
    <source>
        <dbReference type="Proteomes" id="UP000637774"/>
    </source>
</evidence>
<evidence type="ECO:0000256" key="1">
    <source>
        <dbReference type="SAM" id="MobiDB-lite"/>
    </source>
</evidence>
<dbReference type="EMBL" id="BMGY01000037">
    <property type="protein sequence ID" value="GGH89103.1"/>
    <property type="molecule type" value="Genomic_DNA"/>
</dbReference>
<accession>A0ABQ2AE73</accession>
<evidence type="ECO:0000313" key="3">
    <source>
        <dbReference type="EMBL" id="GGH89103.1"/>
    </source>
</evidence>
<feature type="region of interest" description="Disordered" evidence="1">
    <location>
        <begin position="230"/>
        <end position="357"/>
    </location>
</feature>
<gene>
    <name evidence="3" type="ORF">GCM10011495_31920</name>
</gene>
<dbReference type="Gene3D" id="3.90.350.10">
    <property type="entry name" value="Transposase Inhibitor Protein From Tn5, Chain A, domain 1"/>
    <property type="match status" value="1"/>
</dbReference>
<dbReference type="InterPro" id="IPR012337">
    <property type="entry name" value="RNaseH-like_sf"/>
</dbReference>
<dbReference type="InterPro" id="IPR014735">
    <property type="entry name" value="Transposase_Tn5-like_N"/>
</dbReference>
<dbReference type="SUPFAM" id="SSF53098">
    <property type="entry name" value="Ribonuclease H-like"/>
    <property type="match status" value="1"/>
</dbReference>
<feature type="domain" description="Transposase Tn5-like N-terminal" evidence="2">
    <location>
        <begin position="11"/>
        <end position="69"/>
    </location>
</feature>
<feature type="compositionally biased region" description="Low complexity" evidence="1">
    <location>
        <begin position="268"/>
        <end position="278"/>
    </location>
</feature>
<dbReference type="Gene3D" id="1.10.246.40">
    <property type="entry name" value="Tn5 transposase, domain 1"/>
    <property type="match status" value="1"/>
</dbReference>
<organism evidence="3 4">
    <name type="scientific">Hymenobacter frigidus</name>
    <dbReference type="NCBI Taxonomy" id="1524095"/>
    <lineage>
        <taxon>Bacteria</taxon>
        <taxon>Pseudomonadati</taxon>
        <taxon>Bacteroidota</taxon>
        <taxon>Cytophagia</taxon>
        <taxon>Cytophagales</taxon>
        <taxon>Hymenobacteraceae</taxon>
        <taxon>Hymenobacter</taxon>
    </lineage>
</organism>
<dbReference type="Proteomes" id="UP000637774">
    <property type="component" value="Unassembled WGS sequence"/>
</dbReference>
<keyword evidence="4" id="KW-1185">Reference proteome</keyword>
<dbReference type="InterPro" id="IPR038215">
    <property type="entry name" value="TN5-like_N_sf"/>
</dbReference>
<evidence type="ECO:0000259" key="2">
    <source>
        <dbReference type="Pfam" id="PF14706"/>
    </source>
</evidence>